<reference evidence="3" key="1">
    <citation type="journal article" date="2020" name="Stud. Mycol.">
        <title>101 Dothideomycetes genomes: a test case for predicting lifestyles and emergence of pathogens.</title>
        <authorList>
            <person name="Haridas S."/>
            <person name="Albert R."/>
            <person name="Binder M."/>
            <person name="Bloem J."/>
            <person name="Labutti K."/>
            <person name="Salamov A."/>
            <person name="Andreopoulos B."/>
            <person name="Baker S."/>
            <person name="Barry K."/>
            <person name="Bills G."/>
            <person name="Bluhm B."/>
            <person name="Cannon C."/>
            <person name="Castanera R."/>
            <person name="Culley D."/>
            <person name="Daum C."/>
            <person name="Ezra D."/>
            <person name="Gonzalez J."/>
            <person name="Henrissat B."/>
            <person name="Kuo A."/>
            <person name="Liang C."/>
            <person name="Lipzen A."/>
            <person name="Lutzoni F."/>
            <person name="Magnuson J."/>
            <person name="Mondo S."/>
            <person name="Nolan M."/>
            <person name="Ohm R."/>
            <person name="Pangilinan J."/>
            <person name="Park H.-J."/>
            <person name="Ramirez L."/>
            <person name="Alfaro M."/>
            <person name="Sun H."/>
            <person name="Tritt A."/>
            <person name="Yoshinaga Y."/>
            <person name="Zwiers L.-H."/>
            <person name="Turgeon B."/>
            <person name="Goodwin S."/>
            <person name="Spatafora J."/>
            <person name="Crous P."/>
            <person name="Grigoriev I."/>
        </authorList>
    </citation>
    <scope>NUCLEOTIDE SEQUENCE</scope>
    <source>
        <strain evidence="3">CBS 109.77</strain>
    </source>
</reference>
<keyword evidence="4" id="KW-1185">Reference proteome</keyword>
<comment type="similarity">
    <text evidence="1">Belongs to the short-chain dehydrogenases/reductases (SDR) family.</text>
</comment>
<dbReference type="CDD" id="cd05233">
    <property type="entry name" value="SDR_c"/>
    <property type="match status" value="1"/>
</dbReference>
<sequence>MVGGIGRECSLAYAAEGARGVVMADLNYEAALDTAHESEKLAINPKYKALALPIDVSDPASVAKMVAAAVETFGRIDYSVNSAGVGVQKPAPADEADLDEMNRFWKVNVMGTLNCIQAVSKVMKRQEVKTITNRGRMREVGRGVILNLGSCSSFMATPHIVQYTTSKHALMGMTKNAALDLAQYGIRVNAICPSWVDTPMVDAAIEGNPDLPKLMKTIIPMSRIAKPEEIADVVLFMTSPRSSYVTGFPANDLRHARRFITSHNGKGEGIFIGDDDGAHHRVMVNGNAVANIIYSTKSNPVDMNDEKDIAYAKNTEPGIHVADGSVARLIDFAPGVESPFHRAMSIDYGIVVEGTFELSLDSGEKKIMFPGDMSVNRGTMHKWRNCDQHRSGRMLFILLDVTPLKIGEKLIEQDLGDLAGEYADIENP</sequence>
<dbReference type="Pfam" id="PF13561">
    <property type="entry name" value="adh_short_C2"/>
    <property type="match status" value="1"/>
</dbReference>
<proteinExistence type="inferred from homology"/>
<dbReference type="EMBL" id="MU001761">
    <property type="protein sequence ID" value="KAF2799615.1"/>
    <property type="molecule type" value="Genomic_DNA"/>
</dbReference>
<dbReference type="Gene3D" id="3.40.50.720">
    <property type="entry name" value="NAD(P)-binding Rossmann-like Domain"/>
    <property type="match status" value="1"/>
</dbReference>
<dbReference type="FunFam" id="3.40.50.720:FF:000084">
    <property type="entry name" value="Short-chain dehydrogenase reductase"/>
    <property type="match status" value="1"/>
</dbReference>
<evidence type="ECO:0000256" key="1">
    <source>
        <dbReference type="ARBA" id="ARBA00006484"/>
    </source>
</evidence>
<dbReference type="OrthoDB" id="5840532at2759"/>
<dbReference type="PRINTS" id="PR00081">
    <property type="entry name" value="GDHRDH"/>
</dbReference>
<dbReference type="CDD" id="cd02231">
    <property type="entry name" value="cupin_BLL6423-like"/>
    <property type="match status" value="1"/>
</dbReference>
<dbReference type="PANTHER" id="PTHR42760">
    <property type="entry name" value="SHORT-CHAIN DEHYDROGENASES/REDUCTASES FAMILY MEMBER"/>
    <property type="match status" value="1"/>
</dbReference>
<name>A0A6A6XUA3_9PLEO</name>
<dbReference type="InterPro" id="IPR020904">
    <property type="entry name" value="Sc_DH/Rdtase_CS"/>
</dbReference>
<dbReference type="InterPro" id="IPR011051">
    <property type="entry name" value="RmlC_Cupin_sf"/>
</dbReference>
<accession>A0A6A6XUA3</accession>
<dbReference type="SUPFAM" id="SSF51182">
    <property type="entry name" value="RmlC-like cupins"/>
    <property type="match status" value="1"/>
</dbReference>
<evidence type="ECO:0000313" key="3">
    <source>
        <dbReference type="EMBL" id="KAF2799615.1"/>
    </source>
</evidence>
<dbReference type="InterPro" id="IPR036291">
    <property type="entry name" value="NAD(P)-bd_dom_sf"/>
</dbReference>
<organism evidence="3 4">
    <name type="scientific">Melanomma pulvis-pyrius CBS 109.77</name>
    <dbReference type="NCBI Taxonomy" id="1314802"/>
    <lineage>
        <taxon>Eukaryota</taxon>
        <taxon>Fungi</taxon>
        <taxon>Dikarya</taxon>
        <taxon>Ascomycota</taxon>
        <taxon>Pezizomycotina</taxon>
        <taxon>Dothideomycetes</taxon>
        <taxon>Pleosporomycetidae</taxon>
        <taxon>Pleosporales</taxon>
        <taxon>Melanommataceae</taxon>
        <taxon>Melanomma</taxon>
    </lineage>
</organism>
<dbReference type="GO" id="GO:0016616">
    <property type="term" value="F:oxidoreductase activity, acting on the CH-OH group of donors, NAD or NADP as acceptor"/>
    <property type="evidence" value="ECO:0007669"/>
    <property type="project" value="TreeGrafter"/>
</dbReference>
<dbReference type="Gene3D" id="2.60.120.10">
    <property type="entry name" value="Jelly Rolls"/>
    <property type="match status" value="1"/>
</dbReference>
<gene>
    <name evidence="3" type="ORF">K505DRAFT_345770</name>
</gene>
<protein>
    <submittedName>
        <fullName evidence="3">NAD(P)-binding protein</fullName>
    </submittedName>
</protein>
<dbReference type="Proteomes" id="UP000799757">
    <property type="component" value="Unassembled WGS sequence"/>
</dbReference>
<keyword evidence="2" id="KW-0521">NADP</keyword>
<dbReference type="PROSITE" id="PS00061">
    <property type="entry name" value="ADH_SHORT"/>
    <property type="match status" value="1"/>
</dbReference>
<dbReference type="SUPFAM" id="SSF51735">
    <property type="entry name" value="NAD(P)-binding Rossmann-fold domains"/>
    <property type="match status" value="1"/>
</dbReference>
<dbReference type="InterPro" id="IPR014710">
    <property type="entry name" value="RmlC-like_jellyroll"/>
</dbReference>
<evidence type="ECO:0000313" key="4">
    <source>
        <dbReference type="Proteomes" id="UP000799757"/>
    </source>
</evidence>
<dbReference type="InterPro" id="IPR002347">
    <property type="entry name" value="SDR_fam"/>
</dbReference>
<evidence type="ECO:0000256" key="2">
    <source>
        <dbReference type="ARBA" id="ARBA00022857"/>
    </source>
</evidence>
<dbReference type="AlphaFoldDB" id="A0A6A6XUA3"/>
<dbReference type="PRINTS" id="PR00080">
    <property type="entry name" value="SDRFAMILY"/>
</dbReference>